<dbReference type="NCBIfam" id="TIGR00638">
    <property type="entry name" value="Mop"/>
    <property type="match status" value="2"/>
</dbReference>
<dbReference type="Pfam" id="PF03459">
    <property type="entry name" value="TOBE"/>
    <property type="match status" value="2"/>
</dbReference>
<dbReference type="PANTHER" id="PTHR30432:SF1">
    <property type="entry name" value="DNA-BINDING TRANSCRIPTIONAL DUAL REGULATOR MODE"/>
    <property type="match status" value="1"/>
</dbReference>
<dbReference type="Proteomes" id="UP001321445">
    <property type="component" value="Chromosome"/>
</dbReference>
<evidence type="ECO:0000259" key="3">
    <source>
        <dbReference type="PROSITE" id="PS51866"/>
    </source>
</evidence>
<dbReference type="InterPro" id="IPR051815">
    <property type="entry name" value="Molybdate_resp_trans_reg"/>
</dbReference>
<evidence type="ECO:0000256" key="2">
    <source>
        <dbReference type="PROSITE-ProRule" id="PRU01213"/>
    </source>
</evidence>
<proteinExistence type="predicted"/>
<evidence type="ECO:0000313" key="5">
    <source>
        <dbReference type="EMBL" id="BDY13039.1"/>
    </source>
</evidence>
<feature type="domain" description="Mop" evidence="3">
    <location>
        <begin position="2"/>
        <end position="68"/>
    </location>
</feature>
<protein>
    <recommendedName>
        <fullName evidence="3">Mop domain-containing protein</fullName>
    </recommendedName>
</protein>
<dbReference type="EMBL" id="AP027370">
    <property type="protein sequence ID" value="BDY13039.1"/>
    <property type="molecule type" value="Genomic_DNA"/>
</dbReference>
<keyword evidence="1 2" id="KW-0500">Molybdenum</keyword>
<evidence type="ECO:0000313" key="4">
    <source>
        <dbReference type="EMBL" id="BDY12922.1"/>
    </source>
</evidence>
<dbReference type="PROSITE" id="PS51866">
    <property type="entry name" value="MOP"/>
    <property type="match status" value="2"/>
</dbReference>
<feature type="domain" description="Mop" evidence="3">
    <location>
        <begin position="73"/>
        <end position="139"/>
    </location>
</feature>
<sequence>MKISARNAFKCTVTGLKRGAVNTEVEMALENGTPLCAIITDESAESLGLAPGKPCLAILKASWIMLAEPSVRSISARNKICGTVSAVKEGAVNTEVILQTANGDVISVIVTRESALAMKIEGGSEVCAVFKAGSVILATDKE</sequence>
<keyword evidence="6" id="KW-1185">Reference proteome</keyword>
<dbReference type="RefSeq" id="WP_286335973.1">
    <property type="nucleotide sequence ID" value="NZ_AP027370.1"/>
</dbReference>
<evidence type="ECO:0000313" key="6">
    <source>
        <dbReference type="Proteomes" id="UP001321445"/>
    </source>
</evidence>
<dbReference type="InterPro" id="IPR005116">
    <property type="entry name" value="Transp-assoc_OB_typ1"/>
</dbReference>
<dbReference type="Gene3D" id="2.40.50.100">
    <property type="match status" value="2"/>
</dbReference>
<dbReference type="SUPFAM" id="SSF50331">
    <property type="entry name" value="MOP-like"/>
    <property type="match status" value="2"/>
</dbReference>
<dbReference type="InterPro" id="IPR008995">
    <property type="entry name" value="Mo/tungstate-bd_C_term_dom"/>
</dbReference>
<reference evidence="5 6" key="1">
    <citation type="submission" date="2023-03" db="EMBL/GenBank/DDBJ databases">
        <title>Description of Hydrogenimonas sp. ISO32.</title>
        <authorList>
            <person name="Mino S."/>
            <person name="Fukazawa S."/>
            <person name="Sawabe T."/>
        </authorList>
    </citation>
    <scope>NUCLEOTIDE SEQUENCE [LARGE SCALE GENOMIC DNA]</scope>
    <source>
        <strain evidence="5 6">ISO32</strain>
    </source>
</reference>
<gene>
    <name evidence="4" type="ORF">HCR_12340</name>
    <name evidence="5" type="ORF">HCR_13510</name>
</gene>
<dbReference type="PANTHER" id="PTHR30432">
    <property type="entry name" value="TRANSCRIPTIONAL REGULATOR MODE"/>
    <property type="match status" value="1"/>
</dbReference>
<organism evidence="5 6">
    <name type="scientific">Hydrogenimonas cancrithermarum</name>
    <dbReference type="NCBI Taxonomy" id="2993563"/>
    <lineage>
        <taxon>Bacteria</taxon>
        <taxon>Pseudomonadati</taxon>
        <taxon>Campylobacterota</taxon>
        <taxon>Epsilonproteobacteria</taxon>
        <taxon>Campylobacterales</taxon>
        <taxon>Hydrogenimonadaceae</taxon>
        <taxon>Hydrogenimonas</taxon>
    </lineage>
</organism>
<dbReference type="EMBL" id="AP027370">
    <property type="protein sequence ID" value="BDY12922.1"/>
    <property type="molecule type" value="Genomic_DNA"/>
</dbReference>
<dbReference type="InterPro" id="IPR004606">
    <property type="entry name" value="Mop_domain"/>
</dbReference>
<name>A0ABM8FN85_9BACT</name>
<evidence type="ECO:0000256" key="1">
    <source>
        <dbReference type="ARBA" id="ARBA00022505"/>
    </source>
</evidence>
<accession>A0ABM8FN85</accession>